<protein>
    <submittedName>
        <fullName evidence="3">Aldo/keto reductase</fullName>
    </submittedName>
</protein>
<dbReference type="PRINTS" id="PR00069">
    <property type="entry name" value="ALDKETRDTASE"/>
</dbReference>
<proteinExistence type="predicted"/>
<dbReference type="InterPro" id="IPR050523">
    <property type="entry name" value="AKR_Detox_Biosynth"/>
</dbReference>
<keyword evidence="1" id="KW-0560">Oxidoreductase</keyword>
<dbReference type="InterPro" id="IPR036812">
    <property type="entry name" value="NAD(P)_OxRdtase_dom_sf"/>
</dbReference>
<reference evidence="3" key="1">
    <citation type="submission" date="2023-03" db="EMBL/GenBank/DDBJ databases">
        <title>Amycolatopsis taiwanensis NBRC 103393.</title>
        <authorList>
            <person name="Ichikawa N."/>
            <person name="Sato H."/>
            <person name="Tonouchi N."/>
        </authorList>
    </citation>
    <scope>NUCLEOTIDE SEQUENCE</scope>
    <source>
        <strain evidence="3">NBRC 103393</strain>
    </source>
</reference>
<accession>A0A9W6R1Z3</accession>
<sequence length="316" mass="34270">MRYSTFGSSGLRVSEFALGTMRMPRDETGPTSESRAIFEAFAEAGGNFIDTADAYGEAEVLTRELVGADRERFVIGTKYTLQRRADDVNSAGSHRKNLVGALESSLRRLGTDYVDIYWVHARDVLTPVEETMRALDDQVRAGKVLYVGVSDWHAWEIAQANTVATLRGWTAFAGIQVPYSLAERTVERELVPMAARFGLAITAWSPLGGGRLARGDDPIASAVGTIADEVEATSSQVALAWLRSRPGAVIPIVGASRGQQMRENLGALDLELSAGQLRTLDQVSAVDLGFPGAFLADEHVQDAVYGNRRARLGRKP</sequence>
<gene>
    <name evidence="3" type="ORF">Atai01_42980</name>
</gene>
<organism evidence="3 4">
    <name type="scientific">Amycolatopsis taiwanensis</name>
    <dbReference type="NCBI Taxonomy" id="342230"/>
    <lineage>
        <taxon>Bacteria</taxon>
        <taxon>Bacillati</taxon>
        <taxon>Actinomycetota</taxon>
        <taxon>Actinomycetes</taxon>
        <taxon>Pseudonocardiales</taxon>
        <taxon>Pseudonocardiaceae</taxon>
        <taxon>Amycolatopsis</taxon>
    </lineage>
</organism>
<dbReference type="Gene3D" id="3.20.20.100">
    <property type="entry name" value="NADP-dependent oxidoreductase domain"/>
    <property type="match status" value="1"/>
</dbReference>
<dbReference type="GO" id="GO:0005829">
    <property type="term" value="C:cytosol"/>
    <property type="evidence" value="ECO:0007669"/>
    <property type="project" value="TreeGrafter"/>
</dbReference>
<comment type="caution">
    <text evidence="3">The sequence shown here is derived from an EMBL/GenBank/DDBJ whole genome shotgun (WGS) entry which is preliminary data.</text>
</comment>
<dbReference type="CDD" id="cd19080">
    <property type="entry name" value="AKR_AKR9A_9B"/>
    <property type="match status" value="1"/>
</dbReference>
<evidence type="ECO:0000259" key="2">
    <source>
        <dbReference type="Pfam" id="PF00248"/>
    </source>
</evidence>
<dbReference type="InterPro" id="IPR023210">
    <property type="entry name" value="NADP_OxRdtase_dom"/>
</dbReference>
<evidence type="ECO:0000256" key="1">
    <source>
        <dbReference type="ARBA" id="ARBA00023002"/>
    </source>
</evidence>
<evidence type="ECO:0000313" key="3">
    <source>
        <dbReference type="EMBL" id="GLY67679.1"/>
    </source>
</evidence>
<dbReference type="SUPFAM" id="SSF51430">
    <property type="entry name" value="NAD(P)-linked oxidoreductase"/>
    <property type="match status" value="1"/>
</dbReference>
<dbReference type="PANTHER" id="PTHR43364:SF4">
    <property type="entry name" value="NAD(P)-LINKED OXIDOREDUCTASE SUPERFAMILY PROTEIN"/>
    <property type="match status" value="1"/>
</dbReference>
<dbReference type="PANTHER" id="PTHR43364">
    <property type="entry name" value="NADH-SPECIFIC METHYLGLYOXAL REDUCTASE-RELATED"/>
    <property type="match status" value="1"/>
</dbReference>
<evidence type="ECO:0000313" key="4">
    <source>
        <dbReference type="Proteomes" id="UP001165136"/>
    </source>
</evidence>
<dbReference type="AlphaFoldDB" id="A0A9W6R1Z3"/>
<dbReference type="InterPro" id="IPR020471">
    <property type="entry name" value="AKR"/>
</dbReference>
<feature type="domain" description="NADP-dependent oxidoreductase" evidence="2">
    <location>
        <begin position="17"/>
        <end position="284"/>
    </location>
</feature>
<keyword evidence="4" id="KW-1185">Reference proteome</keyword>
<name>A0A9W6R1Z3_9PSEU</name>
<dbReference type="GO" id="GO:0016491">
    <property type="term" value="F:oxidoreductase activity"/>
    <property type="evidence" value="ECO:0007669"/>
    <property type="project" value="UniProtKB-KW"/>
</dbReference>
<dbReference type="Pfam" id="PF00248">
    <property type="entry name" value="Aldo_ket_red"/>
    <property type="match status" value="1"/>
</dbReference>
<dbReference type="EMBL" id="BSTI01000009">
    <property type="protein sequence ID" value="GLY67679.1"/>
    <property type="molecule type" value="Genomic_DNA"/>
</dbReference>
<dbReference type="Proteomes" id="UP001165136">
    <property type="component" value="Unassembled WGS sequence"/>
</dbReference>